<dbReference type="RefSeq" id="WP_188860755.1">
    <property type="nucleotide sequence ID" value="NZ_BMLT01000005.1"/>
</dbReference>
<evidence type="ECO:0008006" key="4">
    <source>
        <dbReference type="Google" id="ProtNLM"/>
    </source>
</evidence>
<feature type="signal peptide" evidence="1">
    <location>
        <begin position="1"/>
        <end position="19"/>
    </location>
</feature>
<protein>
    <recommendedName>
        <fullName evidence="4">Secreted protein</fullName>
    </recommendedName>
</protein>
<evidence type="ECO:0000313" key="3">
    <source>
        <dbReference type="Proteomes" id="UP000599578"/>
    </source>
</evidence>
<dbReference type="EMBL" id="BMLT01000005">
    <property type="protein sequence ID" value="GGO82236.1"/>
    <property type="molecule type" value="Genomic_DNA"/>
</dbReference>
<reference evidence="2 3" key="1">
    <citation type="journal article" date="2014" name="Int. J. Syst. Evol. Microbiol.">
        <title>Complete genome sequence of Corynebacterium casei LMG S-19264T (=DSM 44701T), isolated from a smear-ripened cheese.</title>
        <authorList>
            <consortium name="US DOE Joint Genome Institute (JGI-PGF)"/>
            <person name="Walter F."/>
            <person name="Albersmeier A."/>
            <person name="Kalinowski J."/>
            <person name="Ruckert C."/>
        </authorList>
    </citation>
    <scope>NUCLEOTIDE SEQUENCE [LARGE SCALE GENOMIC DNA]</scope>
    <source>
        <strain evidence="2 3">CGMCC 1.7286</strain>
    </source>
</reference>
<name>A0A917ZFN2_9GAMM</name>
<sequence>MKALLYSLTLLLFSLGVEAADRSQLATAVQSVGVESLVLHSAPEPAACCGLDNSVLPVAVSGVATGYRLLPESLPPFFAPSASKTRSSIRAPPAALS</sequence>
<keyword evidence="1" id="KW-0732">Signal</keyword>
<evidence type="ECO:0000313" key="2">
    <source>
        <dbReference type="EMBL" id="GGO82236.1"/>
    </source>
</evidence>
<organism evidence="2 3">
    <name type="scientific">Marinobacterium nitratireducens</name>
    <dbReference type="NCBI Taxonomy" id="518897"/>
    <lineage>
        <taxon>Bacteria</taxon>
        <taxon>Pseudomonadati</taxon>
        <taxon>Pseudomonadota</taxon>
        <taxon>Gammaproteobacteria</taxon>
        <taxon>Oceanospirillales</taxon>
        <taxon>Oceanospirillaceae</taxon>
        <taxon>Marinobacterium</taxon>
    </lineage>
</organism>
<comment type="caution">
    <text evidence="2">The sequence shown here is derived from an EMBL/GenBank/DDBJ whole genome shotgun (WGS) entry which is preliminary data.</text>
</comment>
<dbReference type="Proteomes" id="UP000599578">
    <property type="component" value="Unassembled WGS sequence"/>
</dbReference>
<dbReference type="AlphaFoldDB" id="A0A917ZFN2"/>
<accession>A0A917ZFN2</accession>
<proteinExistence type="predicted"/>
<keyword evidence="3" id="KW-1185">Reference proteome</keyword>
<feature type="chain" id="PRO_5037138749" description="Secreted protein" evidence="1">
    <location>
        <begin position="20"/>
        <end position="97"/>
    </location>
</feature>
<evidence type="ECO:0000256" key="1">
    <source>
        <dbReference type="SAM" id="SignalP"/>
    </source>
</evidence>
<gene>
    <name evidence="2" type="ORF">GCM10011348_23150</name>
</gene>